<proteinExistence type="inferred from homology"/>
<sequence>MKITRLALALAVPVALASGVAACGTDTTAAPIKIGVTDGARPFWTVYKDLAKEQGINVEIRNFDDYQAPNAALNDGDVQINEYQHLLFLAAYNKQNKTELTPIGSTGLYPTALYSKKHRTLAEIPQGGTVVIPNDQTNQARSLALLSSAGLVKFRTDPSPIVSIADVDKAASKVNVRAVRPNETVVGIDNVSGAIVDPATAAAAKLGAEQVLAKEDPGTATAAPYVNVFVVRKDDAKNDTYLRLAKLYHDQKVTTAARSDVGDAFTVVDKPATELQQTLTTVQRQLAQARPS</sequence>
<dbReference type="RefSeq" id="WP_068563663.1">
    <property type="nucleotide sequence ID" value="NZ_FNLF01000002.1"/>
</dbReference>
<protein>
    <submittedName>
        <fullName evidence="8">D-methionine transport system substrate-binding protein</fullName>
    </submittedName>
</protein>
<comment type="subcellular location">
    <subcellularLocation>
        <location evidence="1">Membrane</location>
        <topology evidence="1">Lipid-anchor</topology>
    </subcellularLocation>
</comment>
<dbReference type="OrthoDB" id="9812878at2"/>
<evidence type="ECO:0000313" key="9">
    <source>
        <dbReference type="Proteomes" id="UP000183053"/>
    </source>
</evidence>
<feature type="signal peptide" evidence="7">
    <location>
        <begin position="1"/>
        <end position="17"/>
    </location>
</feature>
<dbReference type="PANTHER" id="PTHR30429:SF3">
    <property type="entry name" value="LIPOPROTEIN"/>
    <property type="match status" value="1"/>
</dbReference>
<evidence type="ECO:0000256" key="2">
    <source>
        <dbReference type="ARBA" id="ARBA00008973"/>
    </source>
</evidence>
<dbReference type="Proteomes" id="UP000183053">
    <property type="component" value="Unassembled WGS sequence"/>
</dbReference>
<dbReference type="EMBL" id="FNLF01000002">
    <property type="protein sequence ID" value="SDQ35945.1"/>
    <property type="molecule type" value="Genomic_DNA"/>
</dbReference>
<accession>A0A1H1A8A5</accession>
<gene>
    <name evidence="8" type="ORF">SAMN04489765_0103</name>
</gene>
<reference evidence="9" key="1">
    <citation type="submission" date="2016-10" db="EMBL/GenBank/DDBJ databases">
        <authorList>
            <person name="Varghese N."/>
            <person name="Submissions S."/>
        </authorList>
    </citation>
    <scope>NUCLEOTIDE SEQUENCE [LARGE SCALE GENOMIC DNA]</scope>
    <source>
        <strain evidence="9">DSM 44142</strain>
    </source>
</reference>
<dbReference type="AlphaFoldDB" id="A0A1H1A8A5"/>
<keyword evidence="9" id="KW-1185">Reference proteome</keyword>
<dbReference type="STRING" id="47312.SAMN04489765_0103"/>
<evidence type="ECO:0000313" key="8">
    <source>
        <dbReference type="EMBL" id="SDQ35945.1"/>
    </source>
</evidence>
<comment type="similarity">
    <text evidence="2">Belongs to the NlpA lipoprotein family.</text>
</comment>
<evidence type="ECO:0000256" key="3">
    <source>
        <dbReference type="ARBA" id="ARBA00022729"/>
    </source>
</evidence>
<name>A0A1H1A8A5_9ACTN</name>
<dbReference type="GO" id="GO:0016020">
    <property type="term" value="C:membrane"/>
    <property type="evidence" value="ECO:0007669"/>
    <property type="project" value="UniProtKB-SubCell"/>
</dbReference>
<dbReference type="InterPro" id="IPR004872">
    <property type="entry name" value="Lipoprotein_NlpA"/>
</dbReference>
<dbReference type="Gene3D" id="3.40.190.10">
    <property type="entry name" value="Periplasmic binding protein-like II"/>
    <property type="match status" value="2"/>
</dbReference>
<feature type="chain" id="PRO_5039253722" evidence="7">
    <location>
        <begin position="18"/>
        <end position="292"/>
    </location>
</feature>
<keyword evidence="6" id="KW-0449">Lipoprotein</keyword>
<dbReference type="PROSITE" id="PS51257">
    <property type="entry name" value="PROKAR_LIPOPROTEIN"/>
    <property type="match status" value="1"/>
</dbReference>
<evidence type="ECO:0000256" key="6">
    <source>
        <dbReference type="ARBA" id="ARBA00023288"/>
    </source>
</evidence>
<dbReference type="SUPFAM" id="SSF53850">
    <property type="entry name" value="Periplasmic binding protein-like II"/>
    <property type="match status" value="1"/>
</dbReference>
<organism evidence="8 9">
    <name type="scientific">Tsukamurella pulmonis</name>
    <dbReference type="NCBI Taxonomy" id="47312"/>
    <lineage>
        <taxon>Bacteria</taxon>
        <taxon>Bacillati</taxon>
        <taxon>Actinomycetota</taxon>
        <taxon>Actinomycetes</taxon>
        <taxon>Mycobacteriales</taxon>
        <taxon>Tsukamurellaceae</taxon>
        <taxon>Tsukamurella</taxon>
    </lineage>
</organism>
<keyword evidence="3 7" id="KW-0732">Signal</keyword>
<evidence type="ECO:0000256" key="7">
    <source>
        <dbReference type="SAM" id="SignalP"/>
    </source>
</evidence>
<evidence type="ECO:0000256" key="1">
    <source>
        <dbReference type="ARBA" id="ARBA00004635"/>
    </source>
</evidence>
<evidence type="ECO:0000256" key="5">
    <source>
        <dbReference type="ARBA" id="ARBA00023139"/>
    </source>
</evidence>
<keyword evidence="4" id="KW-0472">Membrane</keyword>
<dbReference type="Pfam" id="PF03180">
    <property type="entry name" value="Lipoprotein_9"/>
    <property type="match status" value="1"/>
</dbReference>
<keyword evidence="5" id="KW-0564">Palmitate</keyword>
<dbReference type="PANTHER" id="PTHR30429">
    <property type="entry name" value="D-METHIONINE-BINDING LIPOPROTEIN METQ"/>
    <property type="match status" value="1"/>
</dbReference>
<evidence type="ECO:0000256" key="4">
    <source>
        <dbReference type="ARBA" id="ARBA00023136"/>
    </source>
</evidence>